<evidence type="ECO:0000256" key="1">
    <source>
        <dbReference type="ARBA" id="ARBA00004651"/>
    </source>
</evidence>
<evidence type="ECO:0000256" key="5">
    <source>
        <dbReference type="ARBA" id="ARBA00022692"/>
    </source>
</evidence>
<feature type="transmembrane region" description="Helical" evidence="8">
    <location>
        <begin position="357"/>
        <end position="379"/>
    </location>
</feature>
<feature type="transmembrane region" description="Helical" evidence="8">
    <location>
        <begin position="309"/>
        <end position="337"/>
    </location>
</feature>
<evidence type="ECO:0000256" key="6">
    <source>
        <dbReference type="ARBA" id="ARBA00022989"/>
    </source>
</evidence>
<comment type="subcellular location">
    <subcellularLocation>
        <location evidence="1">Cell membrane</location>
        <topology evidence="1">Multi-pass membrane protein</topology>
    </subcellularLocation>
</comment>
<dbReference type="Proteomes" id="UP001500416">
    <property type="component" value="Unassembled WGS sequence"/>
</dbReference>
<feature type="domain" description="ABC transmembrane type-2" evidence="9">
    <location>
        <begin position="161"/>
        <end position="383"/>
    </location>
</feature>
<keyword evidence="5 8" id="KW-0812">Transmembrane</keyword>
<feature type="transmembrane region" description="Helical" evidence="8">
    <location>
        <begin position="195"/>
        <end position="217"/>
    </location>
</feature>
<accession>A0ABN0UHH4</accession>
<comment type="caution">
    <text evidence="10">The sequence shown here is derived from an EMBL/GenBank/DDBJ whole genome shotgun (WGS) entry which is preliminary data.</text>
</comment>
<sequence>MRHVLLIAAKDLRQRARDRSMFLFALLLPLGLTFLMNFLLSGVDGATPFHYAVVDDDRGPVAASFVDDVLPAAGEVVDFRVVPTAEEARRLVADGEVAAAFLVPAGFTDAVVSGRAAAVEVVGSADAPLGTQVARSLARSFTDRLTSVRVAVAASVHGGSALDPAELARRAAQLPVPPPVAEDGVGRRQLDMTTYYAAGMAVFFLFFTVQFGVTSLLDERREGTLPRLLAAPLRPASVLLAKLLTSAVIGVVSMAVLVVATTLGIGARWGHPLGVALLVVAGVLAATGVVAVVAVLARTADQAGGWQAAVAVTLGALGGTFFPVAQVGGALAAASYVSPHRWFLHGLSELASGEVVAVLPAVGALCAFAAVGVGLALSLTRKAVRP</sequence>
<feature type="transmembrane region" description="Helical" evidence="8">
    <location>
        <begin position="21"/>
        <end position="40"/>
    </location>
</feature>
<evidence type="ECO:0000256" key="8">
    <source>
        <dbReference type="SAM" id="Phobius"/>
    </source>
</evidence>
<evidence type="ECO:0000256" key="7">
    <source>
        <dbReference type="ARBA" id="ARBA00023136"/>
    </source>
</evidence>
<evidence type="ECO:0000256" key="4">
    <source>
        <dbReference type="ARBA" id="ARBA00022475"/>
    </source>
</evidence>
<feature type="transmembrane region" description="Helical" evidence="8">
    <location>
        <begin position="273"/>
        <end position="297"/>
    </location>
</feature>
<evidence type="ECO:0000313" key="10">
    <source>
        <dbReference type="EMBL" id="GAA0250773.1"/>
    </source>
</evidence>
<feature type="transmembrane region" description="Helical" evidence="8">
    <location>
        <begin position="238"/>
        <end position="267"/>
    </location>
</feature>
<dbReference type="PROSITE" id="PS51012">
    <property type="entry name" value="ABC_TM2"/>
    <property type="match status" value="1"/>
</dbReference>
<dbReference type="RefSeq" id="WP_343937184.1">
    <property type="nucleotide sequence ID" value="NZ_BAAABU010000018.1"/>
</dbReference>
<keyword evidence="3" id="KW-0813">Transport</keyword>
<keyword evidence="11" id="KW-1185">Reference proteome</keyword>
<dbReference type="InterPro" id="IPR047817">
    <property type="entry name" value="ABC2_TM_bact-type"/>
</dbReference>
<name>A0ABN0UHH4_9PSEU</name>
<dbReference type="InterPro" id="IPR051449">
    <property type="entry name" value="ABC-2_transporter_component"/>
</dbReference>
<keyword evidence="4" id="KW-1003">Cell membrane</keyword>
<keyword evidence="7 8" id="KW-0472">Membrane</keyword>
<reference evidence="10 11" key="1">
    <citation type="journal article" date="2019" name="Int. J. Syst. Evol. Microbiol.">
        <title>The Global Catalogue of Microorganisms (GCM) 10K type strain sequencing project: providing services to taxonomists for standard genome sequencing and annotation.</title>
        <authorList>
            <consortium name="The Broad Institute Genomics Platform"/>
            <consortium name="The Broad Institute Genome Sequencing Center for Infectious Disease"/>
            <person name="Wu L."/>
            <person name="Ma J."/>
        </authorList>
    </citation>
    <scope>NUCLEOTIDE SEQUENCE [LARGE SCALE GENOMIC DNA]</scope>
    <source>
        <strain evidence="10 11">JCM 3380</strain>
    </source>
</reference>
<dbReference type="InterPro" id="IPR013525">
    <property type="entry name" value="ABC2_TM"/>
</dbReference>
<evidence type="ECO:0000259" key="9">
    <source>
        <dbReference type="PROSITE" id="PS51012"/>
    </source>
</evidence>
<dbReference type="Gene3D" id="3.40.1710.10">
    <property type="entry name" value="abc type-2 transporter like domain"/>
    <property type="match status" value="1"/>
</dbReference>
<gene>
    <name evidence="10" type="ORF">GCM10010492_58760</name>
</gene>
<evidence type="ECO:0000313" key="11">
    <source>
        <dbReference type="Proteomes" id="UP001500416"/>
    </source>
</evidence>
<comment type="similarity">
    <text evidence="2">Belongs to the ABC-2 integral membrane protein family.</text>
</comment>
<dbReference type="EMBL" id="BAAABU010000018">
    <property type="protein sequence ID" value="GAA0250773.1"/>
    <property type="molecule type" value="Genomic_DNA"/>
</dbReference>
<dbReference type="Pfam" id="PF12698">
    <property type="entry name" value="ABC2_membrane_3"/>
    <property type="match status" value="1"/>
</dbReference>
<protein>
    <recommendedName>
        <fullName evidence="9">ABC transmembrane type-2 domain-containing protein</fullName>
    </recommendedName>
</protein>
<evidence type="ECO:0000256" key="2">
    <source>
        <dbReference type="ARBA" id="ARBA00007783"/>
    </source>
</evidence>
<dbReference type="PANTHER" id="PTHR30294">
    <property type="entry name" value="MEMBRANE COMPONENT OF ABC TRANSPORTER YHHJ-RELATED"/>
    <property type="match status" value="1"/>
</dbReference>
<keyword evidence="6 8" id="KW-1133">Transmembrane helix</keyword>
<dbReference type="PANTHER" id="PTHR30294:SF29">
    <property type="entry name" value="MULTIDRUG ABC TRANSPORTER PERMEASE YBHS-RELATED"/>
    <property type="match status" value="1"/>
</dbReference>
<organism evidence="10 11">
    <name type="scientific">Saccharothrix mutabilis subsp. mutabilis</name>
    <dbReference type="NCBI Taxonomy" id="66855"/>
    <lineage>
        <taxon>Bacteria</taxon>
        <taxon>Bacillati</taxon>
        <taxon>Actinomycetota</taxon>
        <taxon>Actinomycetes</taxon>
        <taxon>Pseudonocardiales</taxon>
        <taxon>Pseudonocardiaceae</taxon>
        <taxon>Saccharothrix</taxon>
    </lineage>
</organism>
<proteinExistence type="inferred from homology"/>
<evidence type="ECO:0000256" key="3">
    <source>
        <dbReference type="ARBA" id="ARBA00022448"/>
    </source>
</evidence>